<proteinExistence type="predicted"/>
<dbReference type="OrthoDB" id="8250698at2759"/>
<dbReference type="PANTHER" id="PTHR11012">
    <property type="entry name" value="PROTEIN KINASE-LIKE DOMAIN-CONTAINING"/>
    <property type="match status" value="1"/>
</dbReference>
<feature type="non-terminal residue" evidence="2">
    <location>
        <position position="1"/>
    </location>
</feature>
<dbReference type="Gene3D" id="3.90.1200.10">
    <property type="match status" value="1"/>
</dbReference>
<dbReference type="SUPFAM" id="SSF56112">
    <property type="entry name" value="Protein kinase-like (PK-like)"/>
    <property type="match status" value="1"/>
</dbReference>
<dbReference type="AlphaFoldDB" id="A0A034VNM9"/>
<dbReference type="InterPro" id="IPR015897">
    <property type="entry name" value="CHK_kinase-like"/>
</dbReference>
<sequence length="422" mass="48685">SKAIMVNAGSESRGEDALNTPEWINEEFFKRILDKDESESVKINKLLLSSGTTNTDNYASVLCRAKIKYALCSQPNQQKVRSFVMKTEHFEEGLQKDKLGEMTLFETEVRMYTSVLPMIEAKLREFGDQTVLAPKIFHSSLEMPRNIVFEDLVAEGYSLINNRPGSLEEIKLALKKLAKIHAISYQMAQTGNKEITTFQKTYVNTVNVDDFIILRDGVKLMKKVISDQPDLQKYISHFEAAEKFLFPKVLDLLNGAKNGNRSGVQVLNHGDFHMKNLMVKYVDNELKELMLLDYQTCIFGSPAIDLHYAFAMMYSPSMRLEKMDELLYYYTKIFQDTLHRVQYQGHIPTITEIRSEVCDYRHWGLYLICTLLCFNYAFMDGFDMGEIVESEAARLALFANTKILDELRLLLPRLLYLGYFEE</sequence>
<dbReference type="Pfam" id="PF02958">
    <property type="entry name" value="EcKL"/>
    <property type="match status" value="1"/>
</dbReference>
<dbReference type="EMBL" id="GAKP01015265">
    <property type="protein sequence ID" value="JAC43687.1"/>
    <property type="molecule type" value="Transcribed_RNA"/>
</dbReference>
<accession>A0A034VNM9</accession>
<protein>
    <recommendedName>
        <fullName evidence="1">CHK kinase-like domain-containing protein</fullName>
    </recommendedName>
</protein>
<organism evidence="2">
    <name type="scientific">Bactrocera dorsalis</name>
    <name type="common">Oriental fruit fly</name>
    <name type="synonym">Dacus dorsalis</name>
    <dbReference type="NCBI Taxonomy" id="27457"/>
    <lineage>
        <taxon>Eukaryota</taxon>
        <taxon>Metazoa</taxon>
        <taxon>Ecdysozoa</taxon>
        <taxon>Arthropoda</taxon>
        <taxon>Hexapoda</taxon>
        <taxon>Insecta</taxon>
        <taxon>Pterygota</taxon>
        <taxon>Neoptera</taxon>
        <taxon>Endopterygota</taxon>
        <taxon>Diptera</taxon>
        <taxon>Brachycera</taxon>
        <taxon>Muscomorpha</taxon>
        <taxon>Tephritoidea</taxon>
        <taxon>Tephritidae</taxon>
        <taxon>Bactrocera</taxon>
        <taxon>Bactrocera</taxon>
    </lineage>
</organism>
<dbReference type="PANTHER" id="PTHR11012:SF12">
    <property type="entry name" value="CHK KINASE-LIKE DOMAIN-CONTAINING PROTEIN-RELATED"/>
    <property type="match status" value="1"/>
</dbReference>
<evidence type="ECO:0000259" key="1">
    <source>
        <dbReference type="SMART" id="SM00587"/>
    </source>
</evidence>
<evidence type="ECO:0000313" key="2">
    <source>
        <dbReference type="EMBL" id="JAC43687.1"/>
    </source>
</evidence>
<dbReference type="SMART" id="SM00587">
    <property type="entry name" value="CHK"/>
    <property type="match status" value="1"/>
</dbReference>
<reference evidence="2" key="1">
    <citation type="journal article" date="2014" name="BMC Genomics">
        <title>Characterizing the developmental transcriptome of the oriental fruit fly, Bactrocera dorsalis (Diptera: Tephritidae) through comparative genomic analysis with Drosophila melanogaster utilizing modENCODE datasets.</title>
        <authorList>
            <person name="Geib S.M."/>
            <person name="Calla B."/>
            <person name="Hall B."/>
            <person name="Hou S."/>
            <person name="Manoukis N.C."/>
        </authorList>
    </citation>
    <scope>NUCLEOTIDE SEQUENCE</scope>
    <source>
        <strain evidence="2">Punador</strain>
    </source>
</reference>
<feature type="domain" description="CHK kinase-like" evidence="1">
    <location>
        <begin position="147"/>
        <end position="340"/>
    </location>
</feature>
<dbReference type="InterPro" id="IPR004119">
    <property type="entry name" value="EcKL"/>
</dbReference>
<dbReference type="InterPro" id="IPR011009">
    <property type="entry name" value="Kinase-like_dom_sf"/>
</dbReference>
<name>A0A034VNM9_BACDO</name>